<accession>A0A4Y3UKB1</accession>
<name>A0A4Y3UKB1_9MICO</name>
<dbReference type="EMBL" id="VFPS01000003">
    <property type="protein sequence ID" value="TQM97926.1"/>
    <property type="molecule type" value="Genomic_DNA"/>
</dbReference>
<dbReference type="AlphaFoldDB" id="A0A4Y3UKB1"/>
<dbReference type="RefSeq" id="WP_141380623.1">
    <property type="nucleotide sequence ID" value="NZ_BJNA01000028.1"/>
</dbReference>
<evidence type="ECO:0008006" key="4">
    <source>
        <dbReference type="Google" id="ProtNLM"/>
    </source>
</evidence>
<gene>
    <name evidence="2" type="ORF">FHX68_1934</name>
</gene>
<organism evidence="2 3">
    <name type="scientific">Microbacterium lacticum</name>
    <dbReference type="NCBI Taxonomy" id="33885"/>
    <lineage>
        <taxon>Bacteria</taxon>
        <taxon>Bacillati</taxon>
        <taxon>Actinomycetota</taxon>
        <taxon>Actinomycetes</taxon>
        <taxon>Micrococcales</taxon>
        <taxon>Microbacteriaceae</taxon>
        <taxon>Microbacterium</taxon>
    </lineage>
</organism>
<sequence>MASDDLDIRSGGIVAVDTETLRAAAARLVAEGVACEELRASLDRARRLVSAEGVWFAPPTGAAIDAGERSRRLAHDLQAMANTYEVAELASAAAIAEAAGDADLAASLRGRAAEILVADPAAIAKLAALAVHWRGQNVTALIGQYSAPGIPGAPSPFDAGGLMVVATTLISIIGRGTVEQGARLGGAGDPVRIARRGEGRTTAPTSLTQVVDRIPQGENRVRVERYTLPSGERQFMVYATGTAGLGVREVANWRANTDLYLGRGRAASFEATMAALADAGARPGDTVNVAGYSQGAAVASFIALDDTYDVPMLITFGDPVQADVGADTLSVAVRHNDDPVSALADGGFAAGVGAEGSFVASRETPGTAWTGQGPIGSHLLDTYRETAGMLDTSSDPRMDGVRERWQALAQATSVEVFVYEATRGTGESVDVGAPTVPGAPAVPGVGGAPAAPWPRSGGGVSSGASADAG</sequence>
<dbReference type="SUPFAM" id="SSF53474">
    <property type="entry name" value="alpha/beta-Hydrolases"/>
    <property type="match status" value="1"/>
</dbReference>
<protein>
    <recommendedName>
        <fullName evidence="4">Alpha/beta hydrolase family protein</fullName>
    </recommendedName>
</protein>
<dbReference type="Proteomes" id="UP000319804">
    <property type="component" value="Unassembled WGS sequence"/>
</dbReference>
<proteinExistence type="predicted"/>
<feature type="region of interest" description="Disordered" evidence="1">
    <location>
        <begin position="443"/>
        <end position="469"/>
    </location>
</feature>
<evidence type="ECO:0000256" key="1">
    <source>
        <dbReference type="SAM" id="MobiDB-lite"/>
    </source>
</evidence>
<dbReference type="OrthoDB" id="4790882at2"/>
<comment type="caution">
    <text evidence="2">The sequence shown here is derived from an EMBL/GenBank/DDBJ whole genome shotgun (WGS) entry which is preliminary data.</text>
</comment>
<evidence type="ECO:0000313" key="2">
    <source>
        <dbReference type="EMBL" id="TQM97926.1"/>
    </source>
</evidence>
<reference evidence="2 3" key="1">
    <citation type="submission" date="2019-06" db="EMBL/GenBank/DDBJ databases">
        <title>Sequencing the genomes of 1000 actinobacteria strains.</title>
        <authorList>
            <person name="Klenk H.-P."/>
        </authorList>
    </citation>
    <scope>NUCLEOTIDE SEQUENCE [LARGE SCALE GENOMIC DNA]</scope>
    <source>
        <strain evidence="2 3">DSM 20427</strain>
    </source>
</reference>
<dbReference type="InterPro" id="IPR029058">
    <property type="entry name" value="AB_hydrolase_fold"/>
</dbReference>
<evidence type="ECO:0000313" key="3">
    <source>
        <dbReference type="Proteomes" id="UP000319804"/>
    </source>
</evidence>
<keyword evidence="3" id="KW-1185">Reference proteome</keyword>